<feature type="transmembrane region" description="Helical" evidence="6">
    <location>
        <begin position="152"/>
        <end position="168"/>
    </location>
</feature>
<feature type="transmembrane region" description="Helical" evidence="6">
    <location>
        <begin position="175"/>
        <end position="193"/>
    </location>
</feature>
<evidence type="ECO:0000313" key="8">
    <source>
        <dbReference type="Proteomes" id="UP000178515"/>
    </source>
</evidence>
<comment type="caution">
    <text evidence="7">The sequence shown here is derived from an EMBL/GenBank/DDBJ whole genome shotgun (WGS) entry which is preliminary data.</text>
</comment>
<reference evidence="7 8" key="1">
    <citation type="journal article" date="2016" name="Nat. Commun.">
        <title>Thousands of microbial genomes shed light on interconnected biogeochemical processes in an aquifer system.</title>
        <authorList>
            <person name="Anantharaman K."/>
            <person name="Brown C.T."/>
            <person name="Hug L.A."/>
            <person name="Sharon I."/>
            <person name="Castelle C.J."/>
            <person name="Probst A.J."/>
            <person name="Thomas B.C."/>
            <person name="Singh A."/>
            <person name="Wilkins M.J."/>
            <person name="Karaoz U."/>
            <person name="Brodie E.L."/>
            <person name="Williams K.H."/>
            <person name="Hubbard S.S."/>
            <person name="Banfield J.F."/>
        </authorList>
    </citation>
    <scope>NUCLEOTIDE SEQUENCE [LARGE SCALE GENOMIC DNA]</scope>
</reference>
<name>A0A1G1Z346_9BACT</name>
<comment type="subcellular location">
    <subcellularLocation>
        <location evidence="1">Membrane</location>
        <topology evidence="1">Multi-pass membrane protein</topology>
    </subcellularLocation>
</comment>
<evidence type="ECO:0000256" key="2">
    <source>
        <dbReference type="ARBA" id="ARBA00022692"/>
    </source>
</evidence>
<feature type="transmembrane region" description="Helical" evidence="6">
    <location>
        <begin position="37"/>
        <end position="56"/>
    </location>
</feature>
<feature type="transmembrane region" description="Helical" evidence="6">
    <location>
        <begin position="126"/>
        <end position="146"/>
    </location>
</feature>
<gene>
    <name evidence="7" type="ORF">A3F24_01055</name>
</gene>
<evidence type="ECO:0000256" key="3">
    <source>
        <dbReference type="ARBA" id="ARBA00022960"/>
    </source>
</evidence>
<evidence type="ECO:0008006" key="9">
    <source>
        <dbReference type="Google" id="ProtNLM"/>
    </source>
</evidence>
<sequence length="357" mass="39031">METLKRLDWPLIGAVAFLITAGSVVFASSAEELLGRQLTWLAIGSACAIGLTLLNLKSLIGYRWVILGVYGGGVLLLLATQLFGTVINNSKSWILIGNYQIQPSEFMKAALIILFASFFARRHIGIARMSHLLISFIYFAIPAALVFLEPDLGTTILLFGIWFSFLLVSEIPWRYLLIGLVILILVSTVYWNVGLADYQKERVRGLFNPEYDPLGINYSVIQSKIAIGSAGFLGKGFEQGTQLQLGFLPAAQTDFVFASFVEEWGILGGMLVILAFLLIIIRIVRIGMRSDNNFSRLFCLGSAALFTLQCTVNLGSTLGFLPVIGVSFPFLSYGGSNLLTNLALVGIIQNIAVRADV</sequence>
<feature type="transmembrane region" description="Helical" evidence="6">
    <location>
        <begin position="297"/>
        <end position="324"/>
    </location>
</feature>
<dbReference type="GO" id="GO:0008360">
    <property type="term" value="P:regulation of cell shape"/>
    <property type="evidence" value="ECO:0007669"/>
    <property type="project" value="UniProtKB-KW"/>
</dbReference>
<keyword evidence="2 6" id="KW-0812">Transmembrane</keyword>
<dbReference type="GO" id="GO:0032153">
    <property type="term" value="C:cell division site"/>
    <property type="evidence" value="ECO:0007669"/>
    <property type="project" value="TreeGrafter"/>
</dbReference>
<feature type="transmembrane region" description="Helical" evidence="6">
    <location>
        <begin position="99"/>
        <end position="119"/>
    </location>
</feature>
<dbReference type="PANTHER" id="PTHR30474:SF1">
    <property type="entry name" value="PEPTIDOGLYCAN GLYCOSYLTRANSFERASE MRDB"/>
    <property type="match status" value="1"/>
</dbReference>
<evidence type="ECO:0000313" key="7">
    <source>
        <dbReference type="EMBL" id="OGY59033.1"/>
    </source>
</evidence>
<dbReference type="EMBL" id="MHIX01000027">
    <property type="protein sequence ID" value="OGY59033.1"/>
    <property type="molecule type" value="Genomic_DNA"/>
</dbReference>
<protein>
    <recommendedName>
        <fullName evidence="9">Rod shape-determining protein RodA</fullName>
    </recommendedName>
</protein>
<evidence type="ECO:0000256" key="1">
    <source>
        <dbReference type="ARBA" id="ARBA00004141"/>
    </source>
</evidence>
<dbReference type="GO" id="GO:0015648">
    <property type="term" value="F:lipid-linked peptidoglycan transporter activity"/>
    <property type="evidence" value="ECO:0007669"/>
    <property type="project" value="TreeGrafter"/>
</dbReference>
<organism evidence="7 8">
    <name type="scientific">Candidatus Colwellbacteria bacterium RIFCSPHIGHO2_12_FULL_44_17</name>
    <dbReference type="NCBI Taxonomy" id="1797689"/>
    <lineage>
        <taxon>Bacteria</taxon>
        <taxon>Candidatus Colwelliibacteriota</taxon>
    </lineage>
</organism>
<dbReference type="Proteomes" id="UP000178515">
    <property type="component" value="Unassembled WGS sequence"/>
</dbReference>
<dbReference type="GO" id="GO:0005886">
    <property type="term" value="C:plasma membrane"/>
    <property type="evidence" value="ECO:0007669"/>
    <property type="project" value="TreeGrafter"/>
</dbReference>
<evidence type="ECO:0000256" key="4">
    <source>
        <dbReference type="ARBA" id="ARBA00022989"/>
    </source>
</evidence>
<feature type="transmembrane region" description="Helical" evidence="6">
    <location>
        <begin position="330"/>
        <end position="353"/>
    </location>
</feature>
<dbReference type="PANTHER" id="PTHR30474">
    <property type="entry name" value="CELL CYCLE PROTEIN"/>
    <property type="match status" value="1"/>
</dbReference>
<keyword evidence="4 6" id="KW-1133">Transmembrane helix</keyword>
<accession>A0A1G1Z346</accession>
<keyword evidence="5 6" id="KW-0472">Membrane</keyword>
<dbReference type="Pfam" id="PF01098">
    <property type="entry name" value="FTSW_RODA_SPOVE"/>
    <property type="match status" value="1"/>
</dbReference>
<evidence type="ECO:0000256" key="5">
    <source>
        <dbReference type="ARBA" id="ARBA00023136"/>
    </source>
</evidence>
<dbReference type="AlphaFoldDB" id="A0A1G1Z346"/>
<dbReference type="InterPro" id="IPR001182">
    <property type="entry name" value="FtsW/RodA"/>
</dbReference>
<keyword evidence="3" id="KW-0133">Cell shape</keyword>
<evidence type="ECO:0000256" key="6">
    <source>
        <dbReference type="SAM" id="Phobius"/>
    </source>
</evidence>
<feature type="transmembrane region" description="Helical" evidence="6">
    <location>
        <begin position="264"/>
        <end position="285"/>
    </location>
</feature>
<proteinExistence type="predicted"/>
<dbReference type="STRING" id="1797689.A3F24_01055"/>
<dbReference type="GO" id="GO:0051301">
    <property type="term" value="P:cell division"/>
    <property type="evidence" value="ECO:0007669"/>
    <property type="project" value="InterPro"/>
</dbReference>
<feature type="transmembrane region" description="Helical" evidence="6">
    <location>
        <begin position="65"/>
        <end position="87"/>
    </location>
</feature>